<dbReference type="Pfam" id="PF19775">
    <property type="entry name" value="DUF6261"/>
    <property type="match status" value="1"/>
</dbReference>
<proteinExistence type="predicted"/>
<evidence type="ECO:0000313" key="2">
    <source>
        <dbReference type="EMBL" id="CEN35665.1"/>
    </source>
</evidence>
<dbReference type="STRING" id="28189.CCYN74_50016"/>
<dbReference type="RefSeq" id="WP_041992060.1">
    <property type="nucleotide sequence ID" value="NZ_CDOD01000021.1"/>
</dbReference>
<sequence>MKTFLDVKSVKLEQLNNDEYAQFVKSVLNLVQNASLEKLSVEQEVYDALQSYHENLTEATRQSRFSNETKDITQLDRQRCDYLIFLLSSFRFEQKNAIAERREAAAMLHKNMKRYSGIQALPLRQKSQTIEGFLKDITKPEFEKYVNTLGISQTITSLTEVNKECQKLIEGRAESQVTNKPINTKKVRKEATKLYRYVTRCASSSHAVFQSAESANFITLLNKLITDTMNANKQRTTQNAAKPTLPDNKTEETTRQ</sequence>
<protein>
    <submittedName>
        <fullName evidence="2">Uncharacterized protein</fullName>
    </submittedName>
</protein>
<feature type="region of interest" description="Disordered" evidence="1">
    <location>
        <begin position="233"/>
        <end position="256"/>
    </location>
</feature>
<reference evidence="3" key="1">
    <citation type="submission" date="2015-01" db="EMBL/GenBank/DDBJ databases">
        <authorList>
            <person name="MANFREDI Pablo"/>
        </authorList>
    </citation>
    <scope>NUCLEOTIDE SEQUENCE [LARGE SCALE GENOMIC DNA]</scope>
    <source>
        <strain evidence="3">Ccyn2B</strain>
    </source>
</reference>
<dbReference type="eggNOG" id="ENOG50315V4">
    <property type="taxonomic scope" value="Bacteria"/>
</dbReference>
<organism evidence="2 3">
    <name type="scientific">Capnocytophaga cynodegmi</name>
    <dbReference type="NCBI Taxonomy" id="28189"/>
    <lineage>
        <taxon>Bacteria</taxon>
        <taxon>Pseudomonadati</taxon>
        <taxon>Bacteroidota</taxon>
        <taxon>Flavobacteriia</taxon>
        <taxon>Flavobacteriales</taxon>
        <taxon>Flavobacteriaceae</taxon>
        <taxon>Capnocytophaga</taxon>
    </lineage>
</organism>
<evidence type="ECO:0000313" key="3">
    <source>
        <dbReference type="Proteomes" id="UP000038055"/>
    </source>
</evidence>
<dbReference type="EMBL" id="CDOD01000021">
    <property type="protein sequence ID" value="CEN35665.1"/>
    <property type="molecule type" value="Genomic_DNA"/>
</dbReference>
<accession>A0A0B7H8K3</accession>
<evidence type="ECO:0000256" key="1">
    <source>
        <dbReference type="SAM" id="MobiDB-lite"/>
    </source>
</evidence>
<keyword evidence="3" id="KW-1185">Reference proteome</keyword>
<gene>
    <name evidence="2" type="ORF">CCYN2B_280020</name>
</gene>
<dbReference type="Proteomes" id="UP000038055">
    <property type="component" value="Unassembled WGS sequence"/>
</dbReference>
<dbReference type="AlphaFoldDB" id="A0A0B7H8K3"/>
<dbReference type="InterPro" id="IPR046228">
    <property type="entry name" value="DUF6261"/>
</dbReference>
<name>A0A0B7H8K3_9FLAO</name>